<keyword evidence="1" id="KW-0812">Transmembrane</keyword>
<keyword evidence="1" id="KW-1133">Transmembrane helix</keyword>
<feature type="transmembrane region" description="Helical" evidence="1">
    <location>
        <begin position="406"/>
        <end position="425"/>
    </location>
</feature>
<evidence type="ECO:0008006" key="4">
    <source>
        <dbReference type="Google" id="ProtNLM"/>
    </source>
</evidence>
<sequence length="448" mass="47153">MTDTSSRATPLTDGERAELDRLRAEVAALRERPPRRRIRWRSLAAGVILTLGCLLMPVALLTVWVHNQVANTDRFVETTSPIIREPSVQTAITDRVTATVFEYVNVPELTSDALGVLSAQGVPPAVTDRLQGLAGPLESSLRGFVHDRVAGIVSGPRVAELWDRSLRTASEQMNAVLSGQSEAVVVSDGEVRLDLAPFITEAKNQLVQSGFGVASRIPDVHPTIAITDATTLERAKNGYSLLDKAATWLPWVALALIALGVYVARHHRRALIGAGLGVSLGMLVIAAALLITRGVLVGAVPPRATVAAGVSYDLIVRFLRDGLRLVFAIGLVVALGAFLAGPSATAVGVRRGAVKAIGWLRRGGAKAGLRTGPVGPWVHAHLTALRFGLLGVAVLVFVSLSSPSGLTVLVIALVLVFALGVLQFLDQPRPADDGPPSADGGQRPAATV</sequence>
<accession>A0A3N2H773</accession>
<dbReference type="EMBL" id="RKHY01000001">
    <property type="protein sequence ID" value="ROS44754.1"/>
    <property type="molecule type" value="Genomic_DNA"/>
</dbReference>
<reference evidence="2 3" key="1">
    <citation type="submission" date="2018-11" db="EMBL/GenBank/DDBJ databases">
        <title>Sequencing the genomes of 1000 actinobacteria strains.</title>
        <authorList>
            <person name="Klenk H.-P."/>
        </authorList>
    </citation>
    <scope>NUCLEOTIDE SEQUENCE [LARGE SCALE GENOMIC DNA]</scope>
    <source>
        <strain evidence="2 3">DSM 44348</strain>
    </source>
</reference>
<organism evidence="2 3">
    <name type="scientific">Amycolatopsis thermoflava</name>
    <dbReference type="NCBI Taxonomy" id="84480"/>
    <lineage>
        <taxon>Bacteria</taxon>
        <taxon>Bacillati</taxon>
        <taxon>Actinomycetota</taxon>
        <taxon>Actinomycetes</taxon>
        <taxon>Pseudonocardiales</taxon>
        <taxon>Pseudonocardiaceae</taxon>
        <taxon>Amycolatopsis</taxon>
        <taxon>Amycolatopsis methanolica group</taxon>
    </lineage>
</organism>
<feature type="transmembrane region" description="Helical" evidence="1">
    <location>
        <begin position="322"/>
        <end position="341"/>
    </location>
</feature>
<feature type="transmembrane region" description="Helical" evidence="1">
    <location>
        <begin position="380"/>
        <end position="400"/>
    </location>
</feature>
<keyword evidence="3" id="KW-1185">Reference proteome</keyword>
<name>A0A3N2H773_9PSEU</name>
<comment type="caution">
    <text evidence="2">The sequence shown here is derived from an EMBL/GenBank/DDBJ whole genome shotgun (WGS) entry which is preliminary data.</text>
</comment>
<dbReference type="RefSeq" id="WP_027929590.1">
    <property type="nucleotide sequence ID" value="NZ_JBHXPN010000017.1"/>
</dbReference>
<dbReference type="GeneID" id="301848441"/>
<feature type="transmembrane region" description="Helical" evidence="1">
    <location>
        <begin position="245"/>
        <end position="264"/>
    </location>
</feature>
<proteinExistence type="predicted"/>
<evidence type="ECO:0000313" key="3">
    <source>
        <dbReference type="Proteomes" id="UP000274843"/>
    </source>
</evidence>
<evidence type="ECO:0000256" key="1">
    <source>
        <dbReference type="SAM" id="Phobius"/>
    </source>
</evidence>
<feature type="transmembrane region" description="Helical" evidence="1">
    <location>
        <begin position="271"/>
        <end position="291"/>
    </location>
</feature>
<dbReference type="AlphaFoldDB" id="A0A3N2H773"/>
<dbReference type="Proteomes" id="UP000274843">
    <property type="component" value="Unassembled WGS sequence"/>
</dbReference>
<protein>
    <recommendedName>
        <fullName evidence="4">Integral membrane protein</fullName>
    </recommendedName>
</protein>
<feature type="transmembrane region" description="Helical" evidence="1">
    <location>
        <begin position="42"/>
        <end position="65"/>
    </location>
</feature>
<keyword evidence="1" id="KW-0472">Membrane</keyword>
<evidence type="ECO:0000313" key="2">
    <source>
        <dbReference type="EMBL" id="ROS44754.1"/>
    </source>
</evidence>
<gene>
    <name evidence="2" type="ORF">EDD35_7205</name>
</gene>